<dbReference type="CDD" id="cd06581">
    <property type="entry name" value="TM_PBP1_LivM_like"/>
    <property type="match status" value="1"/>
</dbReference>
<reference evidence="8" key="1">
    <citation type="journal article" date="2014" name="Int. J. Syst. Evol. Microbiol.">
        <title>Complete genome sequence of Corynebacterium casei LMG S-19264T (=DSM 44701T), isolated from a smear-ripened cheese.</title>
        <authorList>
            <consortium name="US DOE Joint Genome Institute (JGI-PGF)"/>
            <person name="Walter F."/>
            <person name="Albersmeier A."/>
            <person name="Kalinowski J."/>
            <person name="Ruckert C."/>
        </authorList>
    </citation>
    <scope>NUCLEOTIDE SEQUENCE</scope>
    <source>
        <strain evidence="8">CGMCC 1.15493</strain>
    </source>
</reference>
<dbReference type="Pfam" id="PF02653">
    <property type="entry name" value="BPD_transp_2"/>
    <property type="match status" value="1"/>
</dbReference>
<keyword evidence="4 7" id="KW-1133">Transmembrane helix</keyword>
<dbReference type="InterPro" id="IPR043428">
    <property type="entry name" value="LivM-like"/>
</dbReference>
<name>A0A916XZL6_9HYPH</name>
<dbReference type="AlphaFoldDB" id="A0A916XZL6"/>
<feature type="transmembrane region" description="Helical" evidence="7">
    <location>
        <begin position="132"/>
        <end position="155"/>
    </location>
</feature>
<dbReference type="GO" id="GO:0005886">
    <property type="term" value="C:plasma membrane"/>
    <property type="evidence" value="ECO:0007669"/>
    <property type="project" value="UniProtKB-SubCell"/>
</dbReference>
<evidence type="ECO:0000256" key="1">
    <source>
        <dbReference type="ARBA" id="ARBA00004651"/>
    </source>
</evidence>
<dbReference type="EMBL" id="BMJJ01000006">
    <property type="protein sequence ID" value="GGD23271.1"/>
    <property type="molecule type" value="Genomic_DNA"/>
</dbReference>
<feature type="region of interest" description="Disordered" evidence="6">
    <location>
        <begin position="1"/>
        <end position="22"/>
    </location>
</feature>
<sequence>MSADLARPGLAAAPSRATSGRRPGTVTAAVVLLLAFALVPWLAVLIGDPFILVTATRILIFAIAALSLDLVLGYGAMVSFGHAAYLGIGAYSVAILATLGIDDILLQALFAIGASALFALVTGAISLRTKGVYFIMITLAFGQMAYFFMVSLSAYGGDDGMTLGARSTLFGQAILEGDQTLFYLVLGFLALALLGLSLLTGSRFGRVLRGARDNPVRMQAIGFSPYRYQLTAYVISGAIAGVAGVFLANQAEFVSPAYMTWQRSGELIVMVVMGGMGTLIGPVAGAVAFLLLEEWLSHFSEHWKLGLGVILVLLVLFSRGGVAGLFRRLFARGTA</sequence>
<comment type="caution">
    <text evidence="8">The sequence shown here is derived from an EMBL/GenBank/DDBJ whole genome shotgun (WGS) entry which is preliminary data.</text>
</comment>
<organism evidence="8 9">
    <name type="scientific">Aureimonas glaciei</name>
    <dbReference type="NCBI Taxonomy" id="1776957"/>
    <lineage>
        <taxon>Bacteria</taxon>
        <taxon>Pseudomonadati</taxon>
        <taxon>Pseudomonadota</taxon>
        <taxon>Alphaproteobacteria</taxon>
        <taxon>Hyphomicrobiales</taxon>
        <taxon>Aurantimonadaceae</taxon>
        <taxon>Aureimonas</taxon>
    </lineage>
</organism>
<reference evidence="8" key="2">
    <citation type="submission" date="2020-09" db="EMBL/GenBank/DDBJ databases">
        <authorList>
            <person name="Sun Q."/>
            <person name="Zhou Y."/>
        </authorList>
    </citation>
    <scope>NUCLEOTIDE SEQUENCE</scope>
    <source>
        <strain evidence="8">CGMCC 1.15493</strain>
    </source>
</reference>
<evidence type="ECO:0000256" key="7">
    <source>
        <dbReference type="SAM" id="Phobius"/>
    </source>
</evidence>
<keyword evidence="3 7" id="KW-0812">Transmembrane</keyword>
<feature type="transmembrane region" description="Helical" evidence="7">
    <location>
        <begin position="304"/>
        <end position="326"/>
    </location>
</feature>
<evidence type="ECO:0000256" key="4">
    <source>
        <dbReference type="ARBA" id="ARBA00022989"/>
    </source>
</evidence>
<gene>
    <name evidence="8" type="ORF">GCM10011335_27710</name>
</gene>
<keyword evidence="9" id="KW-1185">Reference proteome</keyword>
<dbReference type="PANTHER" id="PTHR30482">
    <property type="entry name" value="HIGH-AFFINITY BRANCHED-CHAIN AMINO ACID TRANSPORT SYSTEM PERMEASE"/>
    <property type="match status" value="1"/>
</dbReference>
<keyword evidence="5 7" id="KW-0472">Membrane</keyword>
<dbReference type="RefSeq" id="WP_188851604.1">
    <property type="nucleotide sequence ID" value="NZ_BMJJ01000006.1"/>
</dbReference>
<evidence type="ECO:0000313" key="8">
    <source>
        <dbReference type="EMBL" id="GGD23271.1"/>
    </source>
</evidence>
<evidence type="ECO:0000256" key="6">
    <source>
        <dbReference type="SAM" id="MobiDB-lite"/>
    </source>
</evidence>
<dbReference type="InterPro" id="IPR001851">
    <property type="entry name" value="ABC_transp_permease"/>
</dbReference>
<evidence type="ECO:0000313" key="9">
    <source>
        <dbReference type="Proteomes" id="UP000613160"/>
    </source>
</evidence>
<evidence type="ECO:0000256" key="2">
    <source>
        <dbReference type="ARBA" id="ARBA00022475"/>
    </source>
</evidence>
<feature type="transmembrane region" description="Helical" evidence="7">
    <location>
        <begin position="267"/>
        <end position="292"/>
    </location>
</feature>
<protein>
    <submittedName>
        <fullName evidence="8">Branched-chain amino acid ABC transporter permease</fullName>
    </submittedName>
</protein>
<dbReference type="PANTHER" id="PTHR30482:SF17">
    <property type="entry name" value="ABC TRANSPORTER ATP-BINDING PROTEIN"/>
    <property type="match status" value="1"/>
</dbReference>
<proteinExistence type="predicted"/>
<accession>A0A916XZL6</accession>
<keyword evidence="2" id="KW-1003">Cell membrane</keyword>
<feature type="transmembrane region" description="Helical" evidence="7">
    <location>
        <begin position="25"/>
        <end position="44"/>
    </location>
</feature>
<evidence type="ECO:0000256" key="5">
    <source>
        <dbReference type="ARBA" id="ARBA00023136"/>
    </source>
</evidence>
<evidence type="ECO:0000256" key="3">
    <source>
        <dbReference type="ARBA" id="ARBA00022692"/>
    </source>
</evidence>
<feature type="transmembrane region" description="Helical" evidence="7">
    <location>
        <begin position="107"/>
        <end position="125"/>
    </location>
</feature>
<feature type="transmembrane region" description="Helical" evidence="7">
    <location>
        <begin position="50"/>
        <end position="71"/>
    </location>
</feature>
<dbReference type="Proteomes" id="UP000613160">
    <property type="component" value="Unassembled WGS sequence"/>
</dbReference>
<dbReference type="GO" id="GO:0015658">
    <property type="term" value="F:branched-chain amino acid transmembrane transporter activity"/>
    <property type="evidence" value="ECO:0007669"/>
    <property type="project" value="InterPro"/>
</dbReference>
<feature type="transmembrane region" description="Helical" evidence="7">
    <location>
        <begin position="181"/>
        <end position="205"/>
    </location>
</feature>
<comment type="subcellular location">
    <subcellularLocation>
        <location evidence="1">Cell membrane</location>
        <topology evidence="1">Multi-pass membrane protein</topology>
    </subcellularLocation>
</comment>
<feature type="transmembrane region" description="Helical" evidence="7">
    <location>
        <begin position="83"/>
        <end position="101"/>
    </location>
</feature>